<accession>A0A6A6NS01</accession>
<keyword evidence="3" id="KW-1185">Reference proteome</keyword>
<dbReference type="Proteomes" id="UP000799766">
    <property type="component" value="Unassembled WGS sequence"/>
</dbReference>
<dbReference type="AlphaFoldDB" id="A0A6A6NS01"/>
<evidence type="ECO:0000313" key="3">
    <source>
        <dbReference type="Proteomes" id="UP000799766"/>
    </source>
</evidence>
<proteinExistence type="predicted"/>
<evidence type="ECO:0000313" key="2">
    <source>
        <dbReference type="EMBL" id="KAF2454063.1"/>
    </source>
</evidence>
<name>A0A6A6NS01_9PEZI</name>
<reference evidence="2" key="1">
    <citation type="journal article" date="2020" name="Stud. Mycol.">
        <title>101 Dothideomycetes genomes: a test case for predicting lifestyles and emergence of pathogens.</title>
        <authorList>
            <person name="Haridas S."/>
            <person name="Albert R."/>
            <person name="Binder M."/>
            <person name="Bloem J."/>
            <person name="Labutti K."/>
            <person name="Salamov A."/>
            <person name="Andreopoulos B."/>
            <person name="Baker S."/>
            <person name="Barry K."/>
            <person name="Bills G."/>
            <person name="Bluhm B."/>
            <person name="Cannon C."/>
            <person name="Castanera R."/>
            <person name="Culley D."/>
            <person name="Daum C."/>
            <person name="Ezra D."/>
            <person name="Gonzalez J."/>
            <person name="Henrissat B."/>
            <person name="Kuo A."/>
            <person name="Liang C."/>
            <person name="Lipzen A."/>
            <person name="Lutzoni F."/>
            <person name="Magnuson J."/>
            <person name="Mondo S."/>
            <person name="Nolan M."/>
            <person name="Ohm R."/>
            <person name="Pangilinan J."/>
            <person name="Park H.-J."/>
            <person name="Ramirez L."/>
            <person name="Alfaro M."/>
            <person name="Sun H."/>
            <person name="Tritt A."/>
            <person name="Yoshinaga Y."/>
            <person name="Zwiers L.-H."/>
            <person name="Turgeon B."/>
            <person name="Goodwin S."/>
            <person name="Spatafora J."/>
            <person name="Crous P."/>
            <person name="Grigoriev I."/>
        </authorList>
    </citation>
    <scope>NUCLEOTIDE SEQUENCE</scope>
    <source>
        <strain evidence="2">ATCC 16933</strain>
    </source>
</reference>
<sequence length="255" mass="27185">MTMPSLSAAMIGSGRNACAGTGGLRFGRARLSAVDWRAGSPGSTGEGNRGRGQLSALATRAFWRRIDAEADEEGAINGGPRAGGSRWSPGAQGSLSAPTAVMGFPSTGVCAGRAENRRREAARAVESARPGRLRPGARVGLDAQVFHKPAVLGGGLVRRWTRRGWAAPSQLPSSVRGCGTAGHPSRAALFGAPYQAWRLLLSFLCIPFGTPLRTEAPPPCRPRRRGRFESRHFCCGEKRSRMQQREPRSCSPRLI</sequence>
<feature type="region of interest" description="Disordered" evidence="1">
    <location>
        <begin position="74"/>
        <end position="98"/>
    </location>
</feature>
<organism evidence="2 3">
    <name type="scientific">Lineolata rhizophorae</name>
    <dbReference type="NCBI Taxonomy" id="578093"/>
    <lineage>
        <taxon>Eukaryota</taxon>
        <taxon>Fungi</taxon>
        <taxon>Dikarya</taxon>
        <taxon>Ascomycota</taxon>
        <taxon>Pezizomycotina</taxon>
        <taxon>Dothideomycetes</taxon>
        <taxon>Dothideomycetes incertae sedis</taxon>
        <taxon>Lineolatales</taxon>
        <taxon>Lineolataceae</taxon>
        <taxon>Lineolata</taxon>
    </lineage>
</organism>
<protein>
    <submittedName>
        <fullName evidence="2">Uncharacterized protein</fullName>
    </submittedName>
</protein>
<evidence type="ECO:0000256" key="1">
    <source>
        <dbReference type="SAM" id="MobiDB-lite"/>
    </source>
</evidence>
<gene>
    <name evidence="2" type="ORF">BDY21DRAFT_111397</name>
</gene>
<dbReference type="EMBL" id="MU001693">
    <property type="protein sequence ID" value="KAF2454063.1"/>
    <property type="molecule type" value="Genomic_DNA"/>
</dbReference>